<name>A0A1B8GR93_9PEZI</name>
<organism evidence="5 6">
    <name type="scientific">Pseudogymnoascus verrucosus</name>
    <dbReference type="NCBI Taxonomy" id="342668"/>
    <lineage>
        <taxon>Eukaryota</taxon>
        <taxon>Fungi</taxon>
        <taxon>Dikarya</taxon>
        <taxon>Ascomycota</taxon>
        <taxon>Pezizomycotina</taxon>
        <taxon>Leotiomycetes</taxon>
        <taxon>Thelebolales</taxon>
        <taxon>Thelebolaceae</taxon>
        <taxon>Pseudogymnoascus</taxon>
    </lineage>
</organism>
<reference evidence="6" key="2">
    <citation type="journal article" date="2018" name="Nat. Commun.">
        <title>Extreme sensitivity to ultraviolet light in the fungal pathogen causing white-nose syndrome of bats.</title>
        <authorList>
            <person name="Palmer J.M."/>
            <person name="Drees K.P."/>
            <person name="Foster J.T."/>
            <person name="Lindner D.L."/>
        </authorList>
    </citation>
    <scope>NUCLEOTIDE SEQUENCE [LARGE SCALE GENOMIC DNA]</scope>
    <source>
        <strain evidence="6">UAMH 10579</strain>
    </source>
</reference>
<dbReference type="Pfam" id="PF00023">
    <property type="entry name" value="Ank"/>
    <property type="match status" value="1"/>
</dbReference>
<evidence type="ECO:0000259" key="4">
    <source>
        <dbReference type="Pfam" id="PF24883"/>
    </source>
</evidence>
<dbReference type="Pfam" id="PF12796">
    <property type="entry name" value="Ank_2"/>
    <property type="match status" value="1"/>
</dbReference>
<protein>
    <submittedName>
        <fullName evidence="5">Uncharacterized protein</fullName>
    </submittedName>
</protein>
<dbReference type="Proteomes" id="UP000091956">
    <property type="component" value="Unassembled WGS sequence"/>
</dbReference>
<evidence type="ECO:0000256" key="1">
    <source>
        <dbReference type="ARBA" id="ARBA00022737"/>
    </source>
</evidence>
<dbReference type="Gene3D" id="1.25.40.20">
    <property type="entry name" value="Ankyrin repeat-containing domain"/>
    <property type="match status" value="2"/>
</dbReference>
<dbReference type="InterPro" id="IPR031352">
    <property type="entry name" value="SesA"/>
</dbReference>
<reference evidence="5 6" key="1">
    <citation type="submission" date="2016-03" db="EMBL/GenBank/DDBJ databases">
        <title>Comparative genomics of Pseudogymnoascus destructans, the fungus causing white-nose syndrome of bats.</title>
        <authorList>
            <person name="Palmer J.M."/>
            <person name="Drees K.P."/>
            <person name="Foster J.T."/>
            <person name="Lindner D.L."/>
        </authorList>
    </citation>
    <scope>NUCLEOTIDE SEQUENCE [LARGE SCALE GENOMIC DNA]</scope>
    <source>
        <strain evidence="5 6">UAMH 10579</strain>
    </source>
</reference>
<dbReference type="Pfam" id="PF24883">
    <property type="entry name" value="NPHP3_N"/>
    <property type="match status" value="1"/>
</dbReference>
<proteinExistence type="predicted"/>
<dbReference type="STRING" id="342668.A0A1B8GR93"/>
<evidence type="ECO:0000256" key="2">
    <source>
        <dbReference type="SAM" id="MobiDB-lite"/>
    </source>
</evidence>
<dbReference type="InterPro" id="IPR056884">
    <property type="entry name" value="NPHP3-like_N"/>
</dbReference>
<dbReference type="Gene3D" id="3.40.50.300">
    <property type="entry name" value="P-loop containing nucleotide triphosphate hydrolases"/>
    <property type="match status" value="1"/>
</dbReference>
<dbReference type="AlphaFoldDB" id="A0A1B8GR93"/>
<sequence length="807" mass="90918">MSIVGEVGVIISLITGTIEIVKSTKSLHSAYKDAKGLPKEFRSIAAKFPLVLTILRNAEKKGQATKLDDEQTNEAENNIRACHEKVEALNKIFKAVLPDADANRLERYKKAVAAVGKGKRVEELMGEIMEHIKLVTCDKLMGTATGDEIKKLEEAIQEMLDMPPSIPEDSGSIIQHSSGSGNNIARRVTNNNIGEGTYTNSNTGKGPQLNNNGAGAFNYHNFSGFQNSITLLQSLYFPEMEHHKKDISEAVEDTCEWLCDEPDYKSWLAQSQSLLWIIGIPGSGKSTLMKYIYEQDTLQTETKVDKQGPPQRAQKKIILVSFFCYSAGAPLQKTRIGLFRSLLHQILRQIPTWPSDLTSEFDKRCELQGEPGIKWEWHERDLKEMLEDFMLHIAKRYPEEYILRVYIDALDEFGGNVPNGGEVPMELAEYFESLTSQDRFGISLNVCISRRDYPFLANGGLKISIGNKNRQDIWTYVQNKIARINGKHYEARELIKWTVEMASGIFQWAVIVVKKAKDLIKGFAPLKHILEFLGDLPEGLDDLYDKSFQIMDIIYRSQSLRLLRWICFSRRPLHVNELYDAMAFDPSGLRTSNEIDVNMQDFDDWTLLMLAIGGQHEAVVELSLRRSDIQVNRRDAIGFPTLIYAIQIQHSKVNVNAKIKAKPRKAEGDTEKNWGLTALMCAARLGREGAVALLLKHSKIEVNAKDTFNRTALSYAAKSQHGPAAMLLQHSKIKANAMDVMANTAFFIAAKWGNEQVVRVLLETSKADIDIGARNCTNQSPLTIAIEKKYWNIAELLLKTADHEPRL</sequence>
<dbReference type="SUPFAM" id="SSF52540">
    <property type="entry name" value="P-loop containing nucleoside triphosphate hydrolases"/>
    <property type="match status" value="1"/>
</dbReference>
<keyword evidence="6" id="KW-1185">Reference proteome</keyword>
<dbReference type="InterPro" id="IPR036770">
    <property type="entry name" value="Ankyrin_rpt-contain_sf"/>
</dbReference>
<evidence type="ECO:0000313" key="5">
    <source>
        <dbReference type="EMBL" id="OBT98347.2"/>
    </source>
</evidence>
<evidence type="ECO:0000313" key="6">
    <source>
        <dbReference type="Proteomes" id="UP000091956"/>
    </source>
</evidence>
<accession>A0A1B8GR93</accession>
<gene>
    <name evidence="5" type="ORF">VE01_03046</name>
</gene>
<dbReference type="PANTHER" id="PTHR10039:SF5">
    <property type="entry name" value="NACHT DOMAIN-CONTAINING PROTEIN"/>
    <property type="match status" value="1"/>
</dbReference>
<dbReference type="SMART" id="SM00248">
    <property type="entry name" value="ANK"/>
    <property type="match status" value="5"/>
</dbReference>
<keyword evidence="1" id="KW-0677">Repeat</keyword>
<evidence type="ECO:0000259" key="3">
    <source>
        <dbReference type="Pfam" id="PF17107"/>
    </source>
</evidence>
<dbReference type="GeneID" id="28836432"/>
<dbReference type="CDD" id="cd00267">
    <property type="entry name" value="ABC_ATPase"/>
    <property type="match status" value="1"/>
</dbReference>
<dbReference type="SUPFAM" id="SSF48403">
    <property type="entry name" value="Ankyrin repeat"/>
    <property type="match status" value="1"/>
</dbReference>
<dbReference type="EMBL" id="KV460217">
    <property type="protein sequence ID" value="OBT98347.2"/>
    <property type="molecule type" value="Genomic_DNA"/>
</dbReference>
<dbReference type="InterPro" id="IPR002110">
    <property type="entry name" value="Ankyrin_rpt"/>
</dbReference>
<feature type="compositionally biased region" description="Low complexity" evidence="2">
    <location>
        <begin position="171"/>
        <end position="184"/>
    </location>
</feature>
<feature type="domain" description="Nephrocystin 3-like N-terminal" evidence="4">
    <location>
        <begin position="253"/>
        <end position="448"/>
    </location>
</feature>
<feature type="compositionally biased region" description="Polar residues" evidence="2">
    <location>
        <begin position="188"/>
        <end position="209"/>
    </location>
</feature>
<dbReference type="InterPro" id="IPR027417">
    <property type="entry name" value="P-loop_NTPase"/>
</dbReference>
<dbReference type="RefSeq" id="XP_018132080.2">
    <property type="nucleotide sequence ID" value="XM_018272544.2"/>
</dbReference>
<feature type="region of interest" description="Disordered" evidence="2">
    <location>
        <begin position="171"/>
        <end position="209"/>
    </location>
</feature>
<dbReference type="PANTHER" id="PTHR10039">
    <property type="entry name" value="AMELOGENIN"/>
    <property type="match status" value="1"/>
</dbReference>
<feature type="domain" description="NACHT-NTPase and P-loop NTPases N-terminal" evidence="3">
    <location>
        <begin position="14"/>
        <end position="134"/>
    </location>
</feature>
<dbReference type="Pfam" id="PF17107">
    <property type="entry name" value="SesA"/>
    <property type="match status" value="1"/>
</dbReference>